<dbReference type="GO" id="GO:0030170">
    <property type="term" value="F:pyridoxal phosphate binding"/>
    <property type="evidence" value="ECO:0007669"/>
    <property type="project" value="InterPro"/>
</dbReference>
<dbReference type="Pfam" id="PF00155">
    <property type="entry name" value="Aminotran_1_2"/>
    <property type="match status" value="1"/>
</dbReference>
<gene>
    <name evidence="8" type="ORF">CP97_14330</name>
</gene>
<evidence type="ECO:0000256" key="2">
    <source>
        <dbReference type="ARBA" id="ARBA00022576"/>
    </source>
</evidence>
<dbReference type="PANTHER" id="PTHR43643">
    <property type="entry name" value="HISTIDINOL-PHOSPHATE AMINOTRANSFERASE 2"/>
    <property type="match status" value="1"/>
</dbReference>
<dbReference type="KEGG" id="ery:CP97_14330"/>
<evidence type="ECO:0000256" key="3">
    <source>
        <dbReference type="ARBA" id="ARBA00022679"/>
    </source>
</evidence>
<dbReference type="SUPFAM" id="SSF53383">
    <property type="entry name" value="PLP-dependent transferases"/>
    <property type="match status" value="1"/>
</dbReference>
<dbReference type="InterPro" id="IPR015421">
    <property type="entry name" value="PyrdxlP-dep_Trfase_major"/>
</dbReference>
<reference evidence="9" key="2">
    <citation type="submission" date="2015-04" db="EMBL/GenBank/DDBJ databases">
        <title>The complete genome sequence of Erythrobacter sp. s21-N3.</title>
        <authorList>
            <person name="Zhuang L."/>
            <person name="Liu Y."/>
            <person name="Shao Z."/>
        </authorList>
    </citation>
    <scope>NUCLEOTIDE SEQUENCE [LARGE SCALE GENOMIC DNA]</scope>
    <source>
        <strain evidence="9">s21-N3</strain>
    </source>
</reference>
<proteinExistence type="inferred from homology"/>
<dbReference type="Proteomes" id="UP000059113">
    <property type="component" value="Chromosome"/>
</dbReference>
<protein>
    <submittedName>
        <fullName evidence="8">Histidinol-phosphate aminotransferase-like protein</fullName>
    </submittedName>
</protein>
<reference evidence="8 9" key="1">
    <citation type="journal article" date="2015" name="Int. J. Syst. Evol. Microbiol.">
        <title>Erythrobacter atlanticus sp. nov., a bacterium from ocean sediment able to degrade polycyclic aromatic hydrocarbons.</title>
        <authorList>
            <person name="Zhuang L."/>
            <person name="Liu Y."/>
            <person name="Wang L."/>
            <person name="Wang W."/>
            <person name="Shao Z."/>
        </authorList>
    </citation>
    <scope>NUCLEOTIDE SEQUENCE [LARGE SCALE GENOMIC DNA]</scope>
    <source>
        <strain evidence="9">s21-N3</strain>
    </source>
</reference>
<dbReference type="Gene3D" id="3.40.640.10">
    <property type="entry name" value="Type I PLP-dependent aspartate aminotransferase-like (Major domain)"/>
    <property type="match status" value="1"/>
</dbReference>
<feature type="region of interest" description="Disordered" evidence="6">
    <location>
        <begin position="1"/>
        <end position="27"/>
    </location>
</feature>
<dbReference type="EMBL" id="CP011310">
    <property type="protein sequence ID" value="AKQ42961.2"/>
    <property type="molecule type" value="Genomic_DNA"/>
</dbReference>
<dbReference type="AlphaFoldDB" id="A0A0H4VJ99"/>
<dbReference type="CDD" id="cd00609">
    <property type="entry name" value="AAT_like"/>
    <property type="match status" value="1"/>
</dbReference>
<evidence type="ECO:0000256" key="5">
    <source>
        <dbReference type="ARBA" id="ARBA00029440"/>
    </source>
</evidence>
<dbReference type="InterPro" id="IPR050106">
    <property type="entry name" value="HistidinolP_aminotransfase"/>
</dbReference>
<dbReference type="PANTHER" id="PTHR43643:SF3">
    <property type="entry name" value="HISTIDINOL-PHOSPHATE AMINOTRANSFERASE"/>
    <property type="match status" value="1"/>
</dbReference>
<feature type="domain" description="Aminotransferase class I/classII large" evidence="7">
    <location>
        <begin position="31"/>
        <end position="342"/>
    </location>
</feature>
<evidence type="ECO:0000256" key="6">
    <source>
        <dbReference type="SAM" id="MobiDB-lite"/>
    </source>
</evidence>
<evidence type="ECO:0000259" key="7">
    <source>
        <dbReference type="Pfam" id="PF00155"/>
    </source>
</evidence>
<keyword evidence="9" id="KW-1185">Reference proteome</keyword>
<accession>A0A0H4VJ99</accession>
<keyword evidence="3 8" id="KW-0808">Transferase</keyword>
<evidence type="ECO:0000313" key="9">
    <source>
        <dbReference type="Proteomes" id="UP000059113"/>
    </source>
</evidence>
<keyword evidence="2 8" id="KW-0032">Aminotransferase</keyword>
<sequence length="356" mass="38088">MARGALAQSPLDQAKPDPGSPPVFGPPEGVALLSRNENPFGPSPSALGAIYDSASKGCYYADGGVRKLTEMIAARFGLDTGNVLVSSGSTEALSAAALALPDGKAILCPELFWDTTVLYGQRKGVAVNRVPMEEDMSVSLERMAAAIGPDVGMVQICNPNNPTGIIIDGDAMRSFVENIDPSVTILVDEAYNELADRPDYYSVANLVKDHPNLIVCRTFSKIYGLAGMRVGYALAAPATVEKLRGYLMSFGGNTAGLAAAIASYEDEAFTRYSKHQIVQGREMILTAVEAAGLEALPSQTNFVYVKVPDADALQQRMRENGVMIRGAYGEWTTWSRVSTGKLPDVQRYAQLLPQLV</sequence>
<dbReference type="Gene3D" id="3.90.1150.10">
    <property type="entry name" value="Aspartate Aminotransferase, domain 1"/>
    <property type="match status" value="1"/>
</dbReference>
<evidence type="ECO:0000256" key="1">
    <source>
        <dbReference type="ARBA" id="ARBA00007970"/>
    </source>
</evidence>
<keyword evidence="4" id="KW-0663">Pyridoxal phosphate</keyword>
<comment type="pathway">
    <text evidence="5">Amino-acid biosynthesis.</text>
</comment>
<evidence type="ECO:0000256" key="4">
    <source>
        <dbReference type="ARBA" id="ARBA00022898"/>
    </source>
</evidence>
<evidence type="ECO:0000313" key="8">
    <source>
        <dbReference type="EMBL" id="AKQ42961.2"/>
    </source>
</evidence>
<dbReference type="InterPro" id="IPR004839">
    <property type="entry name" value="Aminotransferase_I/II_large"/>
</dbReference>
<organism evidence="8 9">
    <name type="scientific">Aurantiacibacter atlanticus</name>
    <dbReference type="NCBI Taxonomy" id="1648404"/>
    <lineage>
        <taxon>Bacteria</taxon>
        <taxon>Pseudomonadati</taxon>
        <taxon>Pseudomonadota</taxon>
        <taxon>Alphaproteobacteria</taxon>
        <taxon>Sphingomonadales</taxon>
        <taxon>Erythrobacteraceae</taxon>
        <taxon>Aurantiacibacter</taxon>
    </lineage>
</organism>
<dbReference type="InterPro" id="IPR015424">
    <property type="entry name" value="PyrdxlP-dep_Trfase"/>
</dbReference>
<dbReference type="STRING" id="1648404.CP97_14330"/>
<comment type="similarity">
    <text evidence="1">Belongs to the class-II pyridoxal-phosphate-dependent aminotransferase family. Histidinol-phosphate aminotransferase subfamily.</text>
</comment>
<name>A0A0H4VJ99_9SPHN</name>
<dbReference type="InterPro" id="IPR015422">
    <property type="entry name" value="PyrdxlP-dep_Trfase_small"/>
</dbReference>
<dbReference type="GO" id="GO:0008483">
    <property type="term" value="F:transaminase activity"/>
    <property type="evidence" value="ECO:0007669"/>
    <property type="project" value="UniProtKB-KW"/>
</dbReference>